<gene>
    <name evidence="3" type="ORF">Wenmar_04090</name>
</gene>
<organism evidence="3 4">
    <name type="scientific">Wenxinia marina DSM 24838</name>
    <dbReference type="NCBI Taxonomy" id="1123501"/>
    <lineage>
        <taxon>Bacteria</taxon>
        <taxon>Pseudomonadati</taxon>
        <taxon>Pseudomonadota</taxon>
        <taxon>Alphaproteobacteria</taxon>
        <taxon>Rhodobacterales</taxon>
        <taxon>Roseobacteraceae</taxon>
        <taxon>Wenxinia</taxon>
    </lineage>
</organism>
<dbReference type="InterPro" id="IPR003115">
    <property type="entry name" value="ParB_N"/>
</dbReference>
<dbReference type="InterPro" id="IPR050336">
    <property type="entry name" value="Chromosome_partition/occlusion"/>
</dbReference>
<feature type="region of interest" description="Disordered" evidence="1">
    <location>
        <begin position="308"/>
        <end position="338"/>
    </location>
</feature>
<dbReference type="PANTHER" id="PTHR33375:SF1">
    <property type="entry name" value="CHROMOSOME-PARTITIONING PROTEIN PARB-RELATED"/>
    <property type="match status" value="1"/>
</dbReference>
<dbReference type="PATRIC" id="fig|1123501.6.peg.2"/>
<dbReference type="Gene3D" id="3.90.1530.30">
    <property type="match status" value="1"/>
</dbReference>
<comment type="caution">
    <text evidence="3">The sequence shown here is derived from an EMBL/GenBank/DDBJ whole genome shotgun (WGS) entry which is preliminary data.</text>
</comment>
<dbReference type="SUPFAM" id="SSF110849">
    <property type="entry name" value="ParB/Sulfiredoxin"/>
    <property type="match status" value="1"/>
</dbReference>
<protein>
    <submittedName>
        <fullName evidence="3">Plasmid replication protein RepB</fullName>
    </submittedName>
</protein>
<keyword evidence="3" id="KW-0614">Plasmid</keyword>
<keyword evidence="4" id="KW-1185">Reference proteome</keyword>
<dbReference type="Pfam" id="PF02195">
    <property type="entry name" value="ParB_N"/>
    <property type="match status" value="1"/>
</dbReference>
<dbReference type="PANTHER" id="PTHR33375">
    <property type="entry name" value="CHROMOSOME-PARTITIONING PROTEIN PARB-RELATED"/>
    <property type="match status" value="1"/>
</dbReference>
<evidence type="ECO:0000313" key="3">
    <source>
        <dbReference type="EMBL" id="KIQ71379.1"/>
    </source>
</evidence>
<dbReference type="Proteomes" id="UP000035100">
    <property type="component" value="Plasmid pWENMAR1"/>
</dbReference>
<dbReference type="OrthoDB" id="7656008at2"/>
<dbReference type="InterPro" id="IPR036086">
    <property type="entry name" value="ParB/Sulfiredoxin_sf"/>
</dbReference>
<evidence type="ECO:0000256" key="1">
    <source>
        <dbReference type="SAM" id="MobiDB-lite"/>
    </source>
</evidence>
<reference evidence="3 4" key="1">
    <citation type="submission" date="2013-01" db="EMBL/GenBank/DDBJ databases">
        <authorList>
            <person name="Fiebig A."/>
            <person name="Goeker M."/>
            <person name="Klenk H.-P.P."/>
        </authorList>
    </citation>
    <scope>NUCLEOTIDE SEQUENCE [LARGE SCALE GENOMIC DNA]</scope>
    <source>
        <strain evidence="3 4">DSM 24838</strain>
        <plasmid evidence="3 4">pWENMAR1</plasmid>
    </source>
</reference>
<dbReference type="AlphaFoldDB" id="A0A0D0QA79"/>
<dbReference type="EMBL" id="AONG01000001">
    <property type="protein sequence ID" value="KIQ71379.1"/>
    <property type="molecule type" value="Genomic_DNA"/>
</dbReference>
<evidence type="ECO:0000259" key="2">
    <source>
        <dbReference type="SMART" id="SM00470"/>
    </source>
</evidence>
<dbReference type="SMART" id="SM00470">
    <property type="entry name" value="ParB"/>
    <property type="match status" value="1"/>
</dbReference>
<dbReference type="GO" id="GO:0007059">
    <property type="term" value="P:chromosome segregation"/>
    <property type="evidence" value="ECO:0007669"/>
    <property type="project" value="TreeGrafter"/>
</dbReference>
<dbReference type="eggNOG" id="COG1475">
    <property type="taxonomic scope" value="Bacteria"/>
</dbReference>
<evidence type="ECO:0000313" key="4">
    <source>
        <dbReference type="Proteomes" id="UP000035100"/>
    </source>
</evidence>
<proteinExistence type="predicted"/>
<name>A0A0D0QA79_9RHOB</name>
<geneLocation type="plasmid" evidence="3 4">
    <name>pWENMAR1</name>
</geneLocation>
<dbReference type="GO" id="GO:0005694">
    <property type="term" value="C:chromosome"/>
    <property type="evidence" value="ECO:0007669"/>
    <property type="project" value="TreeGrafter"/>
</dbReference>
<sequence>MPKRRVFDLELPEDEEGTAGPEAGPGPGPAAASGPRVGLLAPDRPRRGPMASAITETGVALSDRAATLAAIRDENDRLAHAHVSARALGLVAERVPLEAIDTVKLVRDRRRKLFDDGTLDELKTSLQDVGLSNPIRLERAAHGRFELIQGWRRLSAFRALLEETGDEEAWGTIPALVTDAGEGLEVLYRRMVDENMVRAGISFAEMAQLAENFASLDPREEMTAEKAVATLFRSAGYQKRSYIRGFLPLVRRLGDVLRFPEEIPRALGLRLSQRIDEDDGITFRIRADLKGWDNRSVEDELAVLRRAAEDGAPEAPPDREDEAPAPPPRPRVTASGPAPQTVVTLRHDRAGTVSCAASKGRLEIRLDRDMTEIDRARLEDALRAFLDRLG</sequence>
<accession>A0A0D0QA79</accession>
<feature type="region of interest" description="Disordered" evidence="1">
    <location>
        <begin position="1"/>
        <end position="50"/>
    </location>
</feature>
<dbReference type="RefSeq" id="WP_018302613.1">
    <property type="nucleotide sequence ID" value="NZ_CM003137.1"/>
</dbReference>
<feature type="domain" description="ParB-like N-terminal" evidence="2">
    <location>
        <begin position="93"/>
        <end position="195"/>
    </location>
</feature>